<dbReference type="Gene3D" id="3.30.70.270">
    <property type="match status" value="1"/>
</dbReference>
<keyword evidence="4" id="KW-1185">Reference proteome</keyword>
<dbReference type="SUPFAM" id="SSF56672">
    <property type="entry name" value="DNA/RNA polymerases"/>
    <property type="match status" value="1"/>
</dbReference>
<accession>A0A2B4R5W9</accession>
<proteinExistence type="predicted"/>
<dbReference type="InterPro" id="IPR043502">
    <property type="entry name" value="DNA/RNA_pol_sf"/>
</dbReference>
<dbReference type="AlphaFoldDB" id="A0A2B4R5W9"/>
<dbReference type="GO" id="GO:0046872">
    <property type="term" value="F:metal ion binding"/>
    <property type="evidence" value="ECO:0007669"/>
    <property type="project" value="UniProtKB-KW"/>
</dbReference>
<dbReference type="PANTHER" id="PTHR47331:SF5">
    <property type="entry name" value="RIBONUCLEASE H"/>
    <property type="match status" value="1"/>
</dbReference>
<protein>
    <submittedName>
        <fullName evidence="3">Uncharacterized protein</fullName>
    </submittedName>
</protein>
<comment type="caution">
    <text evidence="3">The sequence shown here is derived from an EMBL/GenBank/DDBJ whole genome shotgun (WGS) entry which is preliminary data.</text>
</comment>
<evidence type="ECO:0000256" key="2">
    <source>
        <dbReference type="ARBA" id="ARBA00022842"/>
    </source>
</evidence>
<dbReference type="Pfam" id="PF03492">
    <property type="entry name" value="Methyltransf_7"/>
    <property type="match status" value="1"/>
</dbReference>
<dbReference type="PANTHER" id="PTHR47331">
    <property type="entry name" value="PHD-TYPE DOMAIN-CONTAINING PROTEIN"/>
    <property type="match status" value="1"/>
</dbReference>
<dbReference type="InterPro" id="IPR043128">
    <property type="entry name" value="Rev_trsase/Diguanyl_cyclase"/>
</dbReference>
<dbReference type="GO" id="GO:0008168">
    <property type="term" value="F:methyltransferase activity"/>
    <property type="evidence" value="ECO:0007669"/>
    <property type="project" value="InterPro"/>
</dbReference>
<evidence type="ECO:0000313" key="4">
    <source>
        <dbReference type="Proteomes" id="UP000225706"/>
    </source>
</evidence>
<dbReference type="SUPFAM" id="SSF53335">
    <property type="entry name" value="S-adenosyl-L-methionine-dependent methyltransferases"/>
    <property type="match status" value="1"/>
</dbReference>
<dbReference type="InterPro" id="IPR005299">
    <property type="entry name" value="MeTrfase_7"/>
</dbReference>
<dbReference type="InterPro" id="IPR029063">
    <property type="entry name" value="SAM-dependent_MTases_sf"/>
</dbReference>
<dbReference type="Gene3D" id="3.10.10.10">
    <property type="entry name" value="HIV Type 1 Reverse Transcriptase, subunit A, domain 1"/>
    <property type="match status" value="1"/>
</dbReference>
<reference evidence="4" key="1">
    <citation type="journal article" date="2017" name="bioRxiv">
        <title>Comparative analysis of the genomes of Stylophora pistillata and Acropora digitifera provides evidence for extensive differences between species of corals.</title>
        <authorList>
            <person name="Voolstra C.R."/>
            <person name="Li Y."/>
            <person name="Liew Y.J."/>
            <person name="Baumgarten S."/>
            <person name="Zoccola D."/>
            <person name="Flot J.-F."/>
            <person name="Tambutte S."/>
            <person name="Allemand D."/>
            <person name="Aranda M."/>
        </authorList>
    </citation>
    <scope>NUCLEOTIDE SEQUENCE [LARGE SCALE GENOMIC DNA]</scope>
</reference>
<gene>
    <name evidence="3" type="ORF">AWC38_SpisGene24379</name>
</gene>
<dbReference type="OrthoDB" id="10053842at2759"/>
<sequence>MYGDPRFVSDTITQGVVKFRELQNGEDARFCYLVHLVKRCFNTLKKVGVPSDMHNSHVLLIIEQEMCADDRKVWSRDLERDGKKATLQGLMDWMTVEMKSRMRATAPLRTGSSSDRFVNHFIGDTSDRSNATWHKCWMCRNSTHWPDQCPKFASLSIDERLKIAKENHVCFGCLKRAGRDHRMENCSRRQRCTKQENGPRCEHFHHPLLHKKKTIRIGMAAVTAGQGALLPVMSAIIYGLNGIQKNGNILRDTGAQVSLIRSDTAELLGLKGRDTSVTIARVGGEEETIRTKEYRVPVSSVDDRKKHSIKAIGIPSISDEMIPVPASQITELLGLSNEKFRRGRGPIDILVGIDHAHMHAGQTRPAGELGARQTPLGWVVFGGSPGNVQSANRILFVKQAIPVDLSDFWKTECMGVEVKACVCEADKLSQVEREEAEVISQSCRKIGQQWMIPYPWKRDPNLLPDNYSLALKRLEATERRLQLNPDQAKAYDEQMKEMVDLNFCRKVSKDEVKNYQGPVHYIPHHAVVRPEKKSTPVRIVFKSSCVFQRHKLNDYWMKGPDLLNSLFGVVLRFREKEVALVGHISKMYHRILILEEDQQVHRFLWRNLETSREPHVYVKIVLTFGDKPAPAMAQIALRKAAQESRSTHPKAAEVILKNAYMDDICDSVDIVKEAIQQTEDVDNVLETGGFKVKGGECDLETNDTEENQECYLDSEEEEALTKIWSRKRTRCQKRRSNCNNPNSFPHTECVPSEAGYFTSKFHMSKESIKHISPAVIESLKAIAVNSRKPFTIADYGCADGGTSMPLMYACVKELRNLYGNELEIQINYEDRPENDYNSIFYLLQVQGERNLFTKQAEKDWEQFLLMRAKELAKGGRLALIIGCENEGETVGSTTGLVIYRLLYNMWESMEKDKIISKKDMEEMTIPEYFRTREELVEPFISDASPVRKAGLSLVSLELKEFPLPERAMWQVTGNAKTCARLMTEQTRAWSNSFFWSALGDHHSAEEKSMILDEFFHRLEEQVLLSPEEYMGVMRNAFIIIEKS</sequence>
<keyword evidence="1" id="KW-0479">Metal-binding</keyword>
<dbReference type="Gene3D" id="3.40.50.150">
    <property type="entry name" value="Vaccinia Virus protein VP39"/>
    <property type="match status" value="2"/>
</dbReference>
<organism evidence="3 4">
    <name type="scientific">Stylophora pistillata</name>
    <name type="common">Smooth cauliflower coral</name>
    <dbReference type="NCBI Taxonomy" id="50429"/>
    <lineage>
        <taxon>Eukaryota</taxon>
        <taxon>Metazoa</taxon>
        <taxon>Cnidaria</taxon>
        <taxon>Anthozoa</taxon>
        <taxon>Hexacorallia</taxon>
        <taxon>Scleractinia</taxon>
        <taxon>Astrocoeniina</taxon>
        <taxon>Pocilloporidae</taxon>
        <taxon>Stylophora</taxon>
    </lineage>
</organism>
<keyword evidence="2" id="KW-0460">Magnesium</keyword>
<evidence type="ECO:0000256" key="1">
    <source>
        <dbReference type="ARBA" id="ARBA00022723"/>
    </source>
</evidence>
<dbReference type="InterPro" id="IPR042086">
    <property type="entry name" value="MeTrfase_capping"/>
</dbReference>
<dbReference type="Gene3D" id="1.10.1200.270">
    <property type="entry name" value="Methyltransferase, alpha-helical capping domain"/>
    <property type="match status" value="1"/>
</dbReference>
<name>A0A2B4R5W9_STYPI</name>
<dbReference type="Proteomes" id="UP000225706">
    <property type="component" value="Unassembled WGS sequence"/>
</dbReference>
<evidence type="ECO:0000313" key="3">
    <source>
        <dbReference type="EMBL" id="PFX11778.1"/>
    </source>
</evidence>
<dbReference type="EMBL" id="LSMT01001900">
    <property type="protein sequence ID" value="PFX11778.1"/>
    <property type="molecule type" value="Genomic_DNA"/>
</dbReference>